<organism evidence="1">
    <name type="scientific">marine metagenome</name>
    <dbReference type="NCBI Taxonomy" id="408172"/>
    <lineage>
        <taxon>unclassified sequences</taxon>
        <taxon>metagenomes</taxon>
        <taxon>ecological metagenomes</taxon>
    </lineage>
</organism>
<accession>A0A382FG06</accession>
<evidence type="ECO:0000313" key="1">
    <source>
        <dbReference type="EMBL" id="SVB61057.1"/>
    </source>
</evidence>
<gene>
    <name evidence="1" type="ORF">METZ01_LOCUS213911</name>
</gene>
<feature type="non-terminal residue" evidence="1">
    <location>
        <position position="160"/>
    </location>
</feature>
<dbReference type="AlphaFoldDB" id="A0A382FG06"/>
<dbReference type="EMBL" id="UINC01049363">
    <property type="protein sequence ID" value="SVB61057.1"/>
    <property type="molecule type" value="Genomic_DNA"/>
</dbReference>
<sequence>MSILINQKVRVRWLVCLLATVLVPQNTIAGESFGYQVEFLIFRNLKGESHTEHRSRYAILEQTRHKFNPSKKIVKNLRFQSEFTGKLEPVRHKLAISHRYQVLFHGHWNQTPGTDNDKTARLDLTSVDGRSLLSGSFKLHIDQLLFLETTIILHNSPTTP</sequence>
<name>A0A382FG06_9ZZZZ</name>
<protein>
    <submittedName>
        <fullName evidence="1">Uncharacterized protein</fullName>
    </submittedName>
</protein>
<proteinExistence type="predicted"/>
<reference evidence="1" key="1">
    <citation type="submission" date="2018-05" db="EMBL/GenBank/DDBJ databases">
        <authorList>
            <person name="Lanie J.A."/>
            <person name="Ng W.-L."/>
            <person name="Kazmierczak K.M."/>
            <person name="Andrzejewski T.M."/>
            <person name="Davidsen T.M."/>
            <person name="Wayne K.J."/>
            <person name="Tettelin H."/>
            <person name="Glass J.I."/>
            <person name="Rusch D."/>
            <person name="Podicherti R."/>
            <person name="Tsui H.-C.T."/>
            <person name="Winkler M.E."/>
        </authorList>
    </citation>
    <scope>NUCLEOTIDE SEQUENCE</scope>
</reference>